<dbReference type="EMBL" id="CAMKVN010000413">
    <property type="protein sequence ID" value="CAI2167670.1"/>
    <property type="molecule type" value="Genomic_DNA"/>
</dbReference>
<sequence length="182" mass="20431">MTEIKIPFTKTKFSHIPASKLRPGTLGIELEISTNFLVYDLAGSFERAVPPADSKVPFEKIAFIFADNNTETAFYQTLCDDNQKQFELSFDKDKIFLNVEGFANIIDKTKPEVRVSFKNLLIFFESKFSGIIKLTTASRGPDEPDIPSNILQIRNKAITAIKQALNSEPKLSSKDLSSAYQN</sequence>
<keyword evidence="2" id="KW-1185">Reference proteome</keyword>
<evidence type="ECO:0000313" key="1">
    <source>
        <dbReference type="EMBL" id="CAI2167670.1"/>
    </source>
</evidence>
<reference evidence="1" key="1">
    <citation type="submission" date="2022-08" db="EMBL/GenBank/DDBJ databases">
        <authorList>
            <person name="Kallberg Y."/>
            <person name="Tangrot J."/>
            <person name="Rosling A."/>
        </authorList>
    </citation>
    <scope>NUCLEOTIDE SEQUENCE</scope>
    <source>
        <strain evidence="1">Wild A</strain>
    </source>
</reference>
<organism evidence="1 2">
    <name type="scientific">Funneliformis geosporum</name>
    <dbReference type="NCBI Taxonomy" id="1117311"/>
    <lineage>
        <taxon>Eukaryota</taxon>
        <taxon>Fungi</taxon>
        <taxon>Fungi incertae sedis</taxon>
        <taxon>Mucoromycota</taxon>
        <taxon>Glomeromycotina</taxon>
        <taxon>Glomeromycetes</taxon>
        <taxon>Glomerales</taxon>
        <taxon>Glomeraceae</taxon>
        <taxon>Funneliformis</taxon>
    </lineage>
</organism>
<proteinExistence type="predicted"/>
<protein>
    <submittedName>
        <fullName evidence="1">18439_t:CDS:1</fullName>
    </submittedName>
</protein>
<dbReference type="OrthoDB" id="2444619at2759"/>
<name>A0A9W4SGJ8_9GLOM</name>
<dbReference type="AlphaFoldDB" id="A0A9W4SGJ8"/>
<comment type="caution">
    <text evidence="1">The sequence shown here is derived from an EMBL/GenBank/DDBJ whole genome shotgun (WGS) entry which is preliminary data.</text>
</comment>
<evidence type="ECO:0000313" key="2">
    <source>
        <dbReference type="Proteomes" id="UP001153678"/>
    </source>
</evidence>
<gene>
    <name evidence="1" type="ORF">FWILDA_LOCUS3192</name>
</gene>
<accession>A0A9W4SGJ8</accession>
<dbReference type="Proteomes" id="UP001153678">
    <property type="component" value="Unassembled WGS sequence"/>
</dbReference>